<dbReference type="InterPro" id="IPR044730">
    <property type="entry name" value="RNase_H-like_dom_plant"/>
</dbReference>
<sequence length="88" mass="9121">MATSGVVIRNSQGQVMGASCRTTPHIASSFAAEGTAAVHAIELGTDMGFTHIIIEGDCLAVIEKLKCEKDDVSENGAIIGGQKTFLVT</sequence>
<dbReference type="InterPro" id="IPR036397">
    <property type="entry name" value="RNaseH_sf"/>
</dbReference>
<proteinExistence type="predicted"/>
<dbReference type="InterPro" id="IPR012337">
    <property type="entry name" value="RNaseH-like_sf"/>
</dbReference>
<dbReference type="SUPFAM" id="SSF53098">
    <property type="entry name" value="Ribonuclease H-like"/>
    <property type="match status" value="1"/>
</dbReference>
<name>A0ABR2PZW5_9ROSI</name>
<dbReference type="Gene3D" id="3.30.420.10">
    <property type="entry name" value="Ribonuclease H-like superfamily/Ribonuclease H"/>
    <property type="match status" value="1"/>
</dbReference>
<dbReference type="InterPro" id="IPR052929">
    <property type="entry name" value="RNase_H-like_EbsB-rel"/>
</dbReference>
<dbReference type="EMBL" id="JBBPBN010000048">
    <property type="protein sequence ID" value="KAK8993918.1"/>
    <property type="molecule type" value="Genomic_DNA"/>
</dbReference>
<evidence type="ECO:0000313" key="2">
    <source>
        <dbReference type="EMBL" id="KAK8993918.1"/>
    </source>
</evidence>
<gene>
    <name evidence="2" type="ORF">V6N11_008131</name>
</gene>
<dbReference type="Proteomes" id="UP001396334">
    <property type="component" value="Unassembled WGS sequence"/>
</dbReference>
<reference evidence="2 3" key="1">
    <citation type="journal article" date="2024" name="G3 (Bethesda)">
        <title>Genome assembly of Hibiscus sabdariffa L. provides insights into metabolisms of medicinal natural products.</title>
        <authorList>
            <person name="Kim T."/>
        </authorList>
    </citation>
    <scope>NUCLEOTIDE SEQUENCE [LARGE SCALE GENOMIC DNA]</scope>
    <source>
        <strain evidence="2">TK-2024</strain>
        <tissue evidence="2">Old leaves</tissue>
    </source>
</reference>
<dbReference type="PANTHER" id="PTHR47074:SF61">
    <property type="entry name" value="RNASE H TYPE-1 DOMAIN-CONTAINING PROTEIN"/>
    <property type="match status" value="1"/>
</dbReference>
<keyword evidence="3" id="KW-1185">Reference proteome</keyword>
<dbReference type="Pfam" id="PF13456">
    <property type="entry name" value="RVT_3"/>
    <property type="match status" value="1"/>
</dbReference>
<accession>A0ABR2PZW5</accession>
<comment type="caution">
    <text evidence="2">The sequence shown here is derived from an EMBL/GenBank/DDBJ whole genome shotgun (WGS) entry which is preliminary data.</text>
</comment>
<dbReference type="CDD" id="cd06222">
    <property type="entry name" value="RNase_H_like"/>
    <property type="match status" value="1"/>
</dbReference>
<organism evidence="2 3">
    <name type="scientific">Hibiscus sabdariffa</name>
    <name type="common">roselle</name>
    <dbReference type="NCBI Taxonomy" id="183260"/>
    <lineage>
        <taxon>Eukaryota</taxon>
        <taxon>Viridiplantae</taxon>
        <taxon>Streptophyta</taxon>
        <taxon>Embryophyta</taxon>
        <taxon>Tracheophyta</taxon>
        <taxon>Spermatophyta</taxon>
        <taxon>Magnoliopsida</taxon>
        <taxon>eudicotyledons</taxon>
        <taxon>Gunneridae</taxon>
        <taxon>Pentapetalae</taxon>
        <taxon>rosids</taxon>
        <taxon>malvids</taxon>
        <taxon>Malvales</taxon>
        <taxon>Malvaceae</taxon>
        <taxon>Malvoideae</taxon>
        <taxon>Hibiscus</taxon>
    </lineage>
</organism>
<protein>
    <recommendedName>
        <fullName evidence="1">RNase H type-1 domain-containing protein</fullName>
    </recommendedName>
</protein>
<dbReference type="PANTHER" id="PTHR47074">
    <property type="entry name" value="BNAC02G40300D PROTEIN"/>
    <property type="match status" value="1"/>
</dbReference>
<feature type="domain" description="RNase H type-1" evidence="1">
    <location>
        <begin position="2"/>
        <end position="71"/>
    </location>
</feature>
<dbReference type="InterPro" id="IPR002156">
    <property type="entry name" value="RNaseH_domain"/>
</dbReference>
<evidence type="ECO:0000313" key="3">
    <source>
        <dbReference type="Proteomes" id="UP001396334"/>
    </source>
</evidence>
<evidence type="ECO:0000259" key="1">
    <source>
        <dbReference type="Pfam" id="PF13456"/>
    </source>
</evidence>